<evidence type="ECO:0000256" key="2">
    <source>
        <dbReference type="ARBA" id="ARBA00022448"/>
    </source>
</evidence>
<dbReference type="GO" id="GO:0042910">
    <property type="term" value="F:xenobiotic transmembrane transporter activity"/>
    <property type="evidence" value="ECO:0007669"/>
    <property type="project" value="InterPro"/>
</dbReference>
<sequence>MNQTVKSPAVRPSGLAANIAATLWLGLPMVGSNIAQMLLHVSDTIMLGWYGVPELAAVVLGSSFFFFLFILGSGFSYALMGRISAAIGRGDAVQLRRDARMGLWIAIGYGLAVMPVMAAAEPILLALGQNPQLAALAQEYLSIAMWGLVPALIVACLRAYLSAQERAHLVMWVTLLGVALNVLGNWAFIFGHFGAPEMGVRGAALASVLVQLSSAILLALYAARAKGLRQVALFARFWRPDWEALWAVLRLGLPAGLTHLSEAGLFQASALMMGWIGTTELAAHGIALELASLTFMIHMGLSNAATVRAGHAYGAGDPDRLRAGAKAALILSLVFAALTIIVFLGMPHRLVSLFIDNSDPMAPAILAFGARLLAVAALFQLFDAAQVMALGLLRGVHDTRVPMVVATISYWLIGVPTSYVLAFPLGLGGVGLWLGLVLGLACVGVTLILRFWRGPWLVTGTPSDSGSRTPA</sequence>
<feature type="transmembrane region" description="Helical" evidence="10">
    <location>
        <begin position="431"/>
        <end position="452"/>
    </location>
</feature>
<evidence type="ECO:0000256" key="5">
    <source>
        <dbReference type="ARBA" id="ARBA00022692"/>
    </source>
</evidence>
<evidence type="ECO:0000256" key="9">
    <source>
        <dbReference type="ARBA" id="ARBA00031636"/>
    </source>
</evidence>
<evidence type="ECO:0000256" key="4">
    <source>
        <dbReference type="ARBA" id="ARBA00022475"/>
    </source>
</evidence>
<feature type="transmembrane region" description="Helical" evidence="10">
    <location>
        <begin position="15"/>
        <end position="35"/>
    </location>
</feature>
<dbReference type="PIRSF" id="PIRSF006603">
    <property type="entry name" value="DinF"/>
    <property type="match status" value="1"/>
</dbReference>
<evidence type="ECO:0000256" key="10">
    <source>
        <dbReference type="SAM" id="Phobius"/>
    </source>
</evidence>
<feature type="transmembrane region" description="Helical" evidence="10">
    <location>
        <begin position="55"/>
        <end position="80"/>
    </location>
</feature>
<dbReference type="GO" id="GO:0005886">
    <property type="term" value="C:plasma membrane"/>
    <property type="evidence" value="ECO:0007669"/>
    <property type="project" value="UniProtKB-SubCell"/>
</dbReference>
<accession>A0A285S522</accession>
<protein>
    <recommendedName>
        <fullName evidence="9">Multidrug-efflux transporter</fullName>
    </recommendedName>
</protein>
<dbReference type="PANTHER" id="PTHR43298">
    <property type="entry name" value="MULTIDRUG RESISTANCE PROTEIN NORM-RELATED"/>
    <property type="match status" value="1"/>
</dbReference>
<dbReference type="NCBIfam" id="TIGR00797">
    <property type="entry name" value="matE"/>
    <property type="match status" value="1"/>
</dbReference>
<dbReference type="PANTHER" id="PTHR43298:SF2">
    <property type="entry name" value="FMN_FAD EXPORTER YEEO-RELATED"/>
    <property type="match status" value="1"/>
</dbReference>
<feature type="transmembrane region" description="Helical" evidence="10">
    <location>
        <begin position="140"/>
        <end position="157"/>
    </location>
</feature>
<keyword evidence="7" id="KW-0406">Ion transport</keyword>
<feature type="transmembrane region" description="Helical" evidence="10">
    <location>
        <begin position="364"/>
        <end position="382"/>
    </location>
</feature>
<organism evidence="11 12">
    <name type="scientific">Rhodobacter maris</name>
    <dbReference type="NCBI Taxonomy" id="446682"/>
    <lineage>
        <taxon>Bacteria</taxon>
        <taxon>Pseudomonadati</taxon>
        <taxon>Pseudomonadota</taxon>
        <taxon>Alphaproteobacteria</taxon>
        <taxon>Rhodobacterales</taxon>
        <taxon>Rhodobacter group</taxon>
        <taxon>Rhodobacter</taxon>
    </lineage>
</organism>
<feature type="transmembrane region" description="Helical" evidence="10">
    <location>
        <begin position="281"/>
        <end position="302"/>
    </location>
</feature>
<dbReference type="Pfam" id="PF01554">
    <property type="entry name" value="MatE"/>
    <property type="match status" value="2"/>
</dbReference>
<keyword evidence="3" id="KW-0050">Antiport</keyword>
<feature type="transmembrane region" description="Helical" evidence="10">
    <location>
        <begin position="169"/>
        <end position="190"/>
    </location>
</feature>
<evidence type="ECO:0000256" key="1">
    <source>
        <dbReference type="ARBA" id="ARBA00004429"/>
    </source>
</evidence>
<feature type="transmembrane region" description="Helical" evidence="10">
    <location>
        <begin position="323"/>
        <end position="344"/>
    </location>
</feature>
<evidence type="ECO:0000313" key="11">
    <source>
        <dbReference type="EMBL" id="SOC02319.1"/>
    </source>
</evidence>
<feature type="transmembrane region" description="Helical" evidence="10">
    <location>
        <begin position="202"/>
        <end position="223"/>
    </location>
</feature>
<keyword evidence="4" id="KW-1003">Cell membrane</keyword>
<comment type="subcellular location">
    <subcellularLocation>
        <location evidence="1">Cell inner membrane</location>
        <topology evidence="1">Multi-pass membrane protein</topology>
    </subcellularLocation>
</comment>
<dbReference type="EMBL" id="OBMT01000003">
    <property type="protein sequence ID" value="SOC02319.1"/>
    <property type="molecule type" value="Genomic_DNA"/>
</dbReference>
<reference evidence="12" key="1">
    <citation type="submission" date="2017-08" db="EMBL/GenBank/DDBJ databases">
        <authorList>
            <person name="Varghese N."/>
            <person name="Submissions S."/>
        </authorList>
    </citation>
    <scope>NUCLEOTIDE SEQUENCE [LARGE SCALE GENOMIC DNA]</scope>
    <source>
        <strain evidence="12">JA276</strain>
    </source>
</reference>
<evidence type="ECO:0000256" key="6">
    <source>
        <dbReference type="ARBA" id="ARBA00022989"/>
    </source>
</evidence>
<dbReference type="CDD" id="cd13131">
    <property type="entry name" value="MATE_NorM_like"/>
    <property type="match status" value="1"/>
</dbReference>
<dbReference type="AlphaFoldDB" id="A0A285S522"/>
<dbReference type="InterPro" id="IPR048279">
    <property type="entry name" value="MdtK-like"/>
</dbReference>
<name>A0A285S522_9RHOB</name>
<dbReference type="InterPro" id="IPR050222">
    <property type="entry name" value="MATE_MdtK"/>
</dbReference>
<evidence type="ECO:0000313" key="12">
    <source>
        <dbReference type="Proteomes" id="UP000219111"/>
    </source>
</evidence>
<keyword evidence="6 10" id="KW-1133">Transmembrane helix</keyword>
<dbReference type="Proteomes" id="UP000219111">
    <property type="component" value="Unassembled WGS sequence"/>
</dbReference>
<evidence type="ECO:0000256" key="3">
    <source>
        <dbReference type="ARBA" id="ARBA00022449"/>
    </source>
</evidence>
<keyword evidence="2" id="KW-0813">Transport</keyword>
<dbReference type="GO" id="GO:0006811">
    <property type="term" value="P:monoatomic ion transport"/>
    <property type="evidence" value="ECO:0007669"/>
    <property type="project" value="UniProtKB-KW"/>
</dbReference>
<keyword evidence="8 10" id="KW-0472">Membrane</keyword>
<gene>
    <name evidence="11" type="ORF">SAMN05877831_103139</name>
</gene>
<feature type="transmembrane region" description="Helical" evidence="10">
    <location>
        <begin position="403"/>
        <end position="425"/>
    </location>
</feature>
<dbReference type="InterPro" id="IPR002528">
    <property type="entry name" value="MATE_fam"/>
</dbReference>
<feature type="transmembrane region" description="Helical" evidence="10">
    <location>
        <begin position="101"/>
        <end position="120"/>
    </location>
</feature>
<evidence type="ECO:0000256" key="7">
    <source>
        <dbReference type="ARBA" id="ARBA00023065"/>
    </source>
</evidence>
<dbReference type="RefSeq" id="WP_097069355.1">
    <property type="nucleotide sequence ID" value="NZ_OBMT01000003.1"/>
</dbReference>
<keyword evidence="12" id="KW-1185">Reference proteome</keyword>
<dbReference type="OrthoDB" id="9780160at2"/>
<proteinExistence type="predicted"/>
<evidence type="ECO:0000256" key="8">
    <source>
        <dbReference type="ARBA" id="ARBA00023136"/>
    </source>
</evidence>
<feature type="transmembrane region" description="Helical" evidence="10">
    <location>
        <begin position="244"/>
        <end position="261"/>
    </location>
</feature>
<keyword evidence="5 10" id="KW-0812">Transmembrane</keyword>
<dbReference type="GO" id="GO:0015297">
    <property type="term" value="F:antiporter activity"/>
    <property type="evidence" value="ECO:0007669"/>
    <property type="project" value="UniProtKB-KW"/>
</dbReference>